<dbReference type="InterPro" id="IPR027417">
    <property type="entry name" value="P-loop_NTPase"/>
</dbReference>
<sequence length="1644" mass="195633">MKIKGKIFLDIIIILIIFHYIKSLNAISNINNDNNKLKYMNYPIIHTLQQKFPKLSNEKLLEKVLIKILEEFDKPYYNLPKNQNLEEKIKLLDRYNLINEFENTIAQTIFDVNEYVFVFVGNSADFVNYNTYLKHKEKNFQDLKGNFWKTWSPSNIEFVSKKYIEFLVDTFEEIMILKDKKQINSQKQENTDEIENQILALQQKINSYDVVFKQQEQKIRQQESEIIKLTKFISDRDNIILRLRNQIQNSRKTIKELDDQLNNNNLLNKEERKNFARQKAYFNRLIERNKESLANNEAIINSNQRRIQDLIIESKENNRIILEIQTLRSEEREEFQRNNQKQIDRLNDLQQKLISSQNIIDQLSVTIEENRQLLQKKDEKIQKLSMDIEDNINEIKSLNNNIEQINKELNEKKDEIANNKTLTDSTIKRLNREIEQLIEDKQDLIRQFHLQELILSSNQEQIQNLIMDLQYKNKEIIDIKQLSEKEREELQNVIDKQIETLSQMQNDLNVAENKIESFKQTIQEQQNIIKQQQNQISNLETDIRIKEEVIISLSDRIEEVDKLLQESKTELLNNKSLSEQEIKNLRDNISQNEKLIKELKTKLYSKEKFLIQYKEEIQNLRNKSEKQEEEIIKIKTLSEAEIKILKQNIKENRENLSKLENDLEISQQKIDQFRKTIEEQNIIIERSEQQILNLEKNIEEKNNEIDILAKKIDQKDKELNQKTEELIQNQLLSEQQKKALNEEIEKIKLELKDLKEQVLLKDNFITETSQKLSNLESNFTNQRKQIIRNKILQEDEKEELNNDIRRQISRVDRLKNKLERSKDRIEYFVLNTQMYNSLISSAMSYVGRLHKETIGFFTEMKQNQESKANNEMNNVKTFARKTDKLHDFSDVIGNTVVKEQLKETVEQLKNLSLYKSMGSRKTPKGILLYGPPGTGKTFLAEAFAKEAGLPFFAVTSSDFSKTYVGEGPRLIKNLFDEARKHSPSVILIDECEVAFKKRHSDGLNSDHGNIITAFLSQIEGIYSDPEKPVFVIATTNFKDDIDNSILSRFNKLIEVDFWEENDIVLYLKIISQKYNLDIRAYKYLEKISKTIINSGLNELRTPRKLGEIFEQATATAILKHKHLNILPIDLQLIMDRLTNKKNIINWDEHEHIKHDVNELLDIKEYKNTPIKHLFVDSFFTDEEKKYFQFIQKGYLQNNKLVYNKDATTEAIEVDIDSNQLDKIKMFYSSENPLPDKLMGFYFIQEPDSPQMEVVKNISTLEELLTKAIKNKIKKIYFIWDIEKIKNNKIQIDELMNKYKNKFHFLALDNVLNEQLLEISQNTENNEKLFEQKILEYIDKIKNQLVDDIYNVITLNSNLNISEDSFKLIEQIEQKVKETLEQNNHFSLDEIKQEIISFMRYKLKQEKNMSLEEQIIYLTDKINFNKKIFSYDEIKQIRTQIHDIVYDYFIQESNYSLKDIKDQINKIKDNCTQIIFNDKWVSILKNLNINFNLYKDKIIDILKQKTQKELFYQDLELDEIINILDEEIKKQIQNIENNLNKKILDDINRYVIVDKEFPDKSISNQEIELIQKGAVLIVQDELKKENISEEQIYEKIKFFIKNYKTKQMNFDNSLSDVFSFIQQNFSWLKFVLIIIFCKYFFRKKS</sequence>
<reference evidence="8 9" key="1">
    <citation type="journal article" date="2023" name="Plant">
        <title>Draft Genome Sequence Resource of CBPPT1, a 'Candidatus Phytoplasma trifolii'-Related Strain Associated with Potato Purple Top Disease in the Columbia Basin, U.S.A.</title>
        <authorList>
            <person name="Wei W."/>
            <person name="Shao J."/>
            <person name="Bottner-Parker K.D."/>
            <person name="Zhao Y."/>
        </authorList>
    </citation>
    <scope>NUCLEOTIDE SEQUENCE [LARGE SCALE GENOMIC DNA]</scope>
    <source>
        <strain evidence="8 9">CBPPT1</strain>
    </source>
</reference>
<dbReference type="InterPro" id="IPR050221">
    <property type="entry name" value="26S_Proteasome_ATPase"/>
</dbReference>
<keyword evidence="6" id="KW-1133">Transmembrane helix</keyword>
<keyword evidence="9" id="KW-1185">Reference proteome</keyword>
<protein>
    <submittedName>
        <fullName evidence="8">AAA family ATPase</fullName>
    </submittedName>
</protein>
<comment type="caution">
    <text evidence="8">The sequence shown here is derived from an EMBL/GenBank/DDBJ whole genome shotgun (WGS) entry which is preliminary data.</text>
</comment>
<keyword evidence="6" id="KW-0812">Transmembrane</keyword>
<dbReference type="Proteomes" id="UP001221763">
    <property type="component" value="Unassembled WGS sequence"/>
</dbReference>
<dbReference type="SMART" id="SM00382">
    <property type="entry name" value="AAA"/>
    <property type="match status" value="1"/>
</dbReference>
<evidence type="ECO:0000313" key="8">
    <source>
        <dbReference type="EMBL" id="MDC9031929.1"/>
    </source>
</evidence>
<keyword evidence="5" id="KW-0175">Coiled coil</keyword>
<dbReference type="EMBL" id="JANHJP010000002">
    <property type="protein sequence ID" value="MDC9031929.1"/>
    <property type="molecule type" value="Genomic_DNA"/>
</dbReference>
<accession>A0ABT5L8E2</accession>
<dbReference type="CDD" id="cd19481">
    <property type="entry name" value="RecA-like_protease"/>
    <property type="match status" value="1"/>
</dbReference>
<feature type="coiled-coil region" evidence="5">
    <location>
        <begin position="332"/>
        <end position="447"/>
    </location>
</feature>
<dbReference type="PANTHER" id="PTHR23073">
    <property type="entry name" value="26S PROTEASOME REGULATORY SUBUNIT"/>
    <property type="match status" value="1"/>
</dbReference>
<evidence type="ECO:0000256" key="6">
    <source>
        <dbReference type="SAM" id="Phobius"/>
    </source>
</evidence>
<evidence type="ECO:0000259" key="7">
    <source>
        <dbReference type="SMART" id="SM00382"/>
    </source>
</evidence>
<organism evidence="8 9">
    <name type="scientific">Columbia Basin potato purple top phytoplasma</name>
    <dbReference type="NCBI Taxonomy" id="307134"/>
    <lineage>
        <taxon>Bacteria</taxon>
        <taxon>Bacillati</taxon>
        <taxon>Mycoplasmatota</taxon>
        <taxon>Mollicutes</taxon>
        <taxon>Acholeplasmatales</taxon>
        <taxon>Acholeplasmataceae</taxon>
        <taxon>Candidatus Phytoplasma</taxon>
        <taxon>16SrVI (Clover proliferation group)</taxon>
    </lineage>
</organism>
<dbReference type="InterPro" id="IPR003959">
    <property type="entry name" value="ATPase_AAA_core"/>
</dbReference>
<evidence type="ECO:0000256" key="5">
    <source>
        <dbReference type="SAM" id="Coils"/>
    </source>
</evidence>
<keyword evidence="6" id="KW-0472">Membrane</keyword>
<dbReference type="InterPro" id="IPR003960">
    <property type="entry name" value="ATPase_AAA_CS"/>
</dbReference>
<evidence type="ECO:0000256" key="4">
    <source>
        <dbReference type="RuleBase" id="RU003651"/>
    </source>
</evidence>
<evidence type="ECO:0000256" key="2">
    <source>
        <dbReference type="ARBA" id="ARBA00022741"/>
    </source>
</evidence>
<name>A0ABT5L8E2_9MOLU</name>
<keyword evidence="2 4" id="KW-0547">Nucleotide-binding</keyword>
<feature type="coiled-coil region" evidence="5">
    <location>
        <begin position="177"/>
        <end position="204"/>
    </location>
</feature>
<dbReference type="Pfam" id="PF00004">
    <property type="entry name" value="AAA"/>
    <property type="match status" value="1"/>
</dbReference>
<proteinExistence type="inferred from homology"/>
<gene>
    <name evidence="8" type="ORF">M8044_000148</name>
</gene>
<evidence type="ECO:0000256" key="1">
    <source>
        <dbReference type="ARBA" id="ARBA00006914"/>
    </source>
</evidence>
<evidence type="ECO:0000256" key="3">
    <source>
        <dbReference type="ARBA" id="ARBA00022840"/>
    </source>
</evidence>
<dbReference type="InterPro" id="IPR003593">
    <property type="entry name" value="AAA+_ATPase"/>
</dbReference>
<keyword evidence="3 4" id="KW-0067">ATP-binding</keyword>
<feature type="domain" description="AAA+ ATPase" evidence="7">
    <location>
        <begin position="922"/>
        <end position="1060"/>
    </location>
</feature>
<feature type="coiled-coil region" evidence="5">
    <location>
        <begin position="240"/>
        <end position="274"/>
    </location>
</feature>
<comment type="similarity">
    <text evidence="1 4">Belongs to the AAA ATPase family.</text>
</comment>
<dbReference type="Gene3D" id="3.40.50.300">
    <property type="entry name" value="P-loop containing nucleotide triphosphate hydrolases"/>
    <property type="match status" value="1"/>
</dbReference>
<dbReference type="RefSeq" id="WP_273585151.1">
    <property type="nucleotide sequence ID" value="NZ_JANHJP010000002.1"/>
</dbReference>
<dbReference type="SUPFAM" id="SSF52540">
    <property type="entry name" value="P-loop containing nucleoside triphosphate hydrolases"/>
    <property type="match status" value="1"/>
</dbReference>
<feature type="coiled-coil region" evidence="5">
    <location>
        <begin position="480"/>
        <end position="824"/>
    </location>
</feature>
<evidence type="ECO:0000313" key="9">
    <source>
        <dbReference type="Proteomes" id="UP001221763"/>
    </source>
</evidence>
<feature type="transmembrane region" description="Helical" evidence="6">
    <location>
        <begin position="7"/>
        <end position="27"/>
    </location>
</feature>
<dbReference type="PROSITE" id="PS00674">
    <property type="entry name" value="AAA"/>
    <property type="match status" value="1"/>
</dbReference>